<dbReference type="Proteomes" id="UP001157046">
    <property type="component" value="Unassembled WGS sequence"/>
</dbReference>
<dbReference type="InterPro" id="IPR009057">
    <property type="entry name" value="Homeodomain-like_sf"/>
</dbReference>
<dbReference type="InterPro" id="IPR002514">
    <property type="entry name" value="Transposase_8"/>
</dbReference>
<sequence>MSLKKSHKSYPQAFKDEAVLMVLEQGYSVADAAKSLGVSTSLLYRLEGKTPSPVTRYHLRRV</sequence>
<dbReference type="EMBL" id="BSUY01000002">
    <property type="protein sequence ID" value="GMA84513.1"/>
    <property type="molecule type" value="Genomic_DNA"/>
</dbReference>
<comment type="caution">
    <text evidence="3">The sequence shown here is derived from an EMBL/GenBank/DDBJ whole genome shotgun (WGS) entry which is preliminary data.</text>
</comment>
<protein>
    <recommendedName>
        <fullName evidence="5">Transposase</fullName>
    </recommendedName>
</protein>
<dbReference type="Pfam" id="PF01527">
    <property type="entry name" value="HTH_Tnp_1"/>
    <property type="match status" value="1"/>
</dbReference>
<evidence type="ECO:0000313" key="2">
    <source>
        <dbReference type="EMBL" id="GMA84421.1"/>
    </source>
</evidence>
<organism evidence="3 4">
    <name type="scientific">Shewanella glacialipiscicola</name>
    <dbReference type="NCBI Taxonomy" id="614069"/>
    <lineage>
        <taxon>Bacteria</taxon>
        <taxon>Pseudomonadati</taxon>
        <taxon>Pseudomonadota</taxon>
        <taxon>Gammaproteobacteria</taxon>
        <taxon>Alteromonadales</taxon>
        <taxon>Shewanellaceae</taxon>
        <taxon>Shewanella</taxon>
    </lineage>
</organism>
<evidence type="ECO:0000313" key="3">
    <source>
        <dbReference type="EMBL" id="GMA84513.1"/>
    </source>
</evidence>
<proteinExistence type="inferred from homology"/>
<accession>A0ABQ6JAL9</accession>
<reference evidence="3" key="1">
    <citation type="journal article" date="2014" name="Int. J. Syst. Evol. Microbiol.">
        <title>Complete genome of a new Firmicutes species belonging to the dominant human colonic microbiota ('Ruminococcus bicirculans') reveals two chromosomes and a selective capacity to utilize plant glucans.</title>
        <authorList>
            <consortium name="NISC Comparative Sequencing Program"/>
            <person name="Wegmann U."/>
            <person name="Louis P."/>
            <person name="Goesmann A."/>
            <person name="Henrissat B."/>
            <person name="Duncan S.H."/>
            <person name="Flint H.J."/>
        </authorList>
    </citation>
    <scope>NUCLEOTIDE SEQUENCE</scope>
    <source>
        <strain evidence="3">NBRC 102030</strain>
    </source>
</reference>
<dbReference type="SUPFAM" id="SSF46689">
    <property type="entry name" value="Homeodomain-like"/>
    <property type="match status" value="1"/>
</dbReference>
<comment type="similarity">
    <text evidence="1">Belongs to the transposase 8 family.</text>
</comment>
<evidence type="ECO:0000313" key="4">
    <source>
        <dbReference type="Proteomes" id="UP001157046"/>
    </source>
</evidence>
<keyword evidence="4" id="KW-1185">Reference proteome</keyword>
<reference evidence="3" key="3">
    <citation type="submission" date="2023-02" db="EMBL/GenBank/DDBJ databases">
        <authorList>
            <person name="Sun Q."/>
            <person name="Mori K."/>
        </authorList>
    </citation>
    <scope>NUCLEOTIDE SEQUENCE</scope>
    <source>
        <strain evidence="3">NBRC 102030</strain>
    </source>
</reference>
<evidence type="ECO:0008006" key="5">
    <source>
        <dbReference type="Google" id="ProtNLM"/>
    </source>
</evidence>
<name>A0ABQ6JAL9_9GAMM</name>
<dbReference type="EMBL" id="BSUY01000002">
    <property type="protein sequence ID" value="GMA84421.1"/>
    <property type="molecule type" value="Genomic_DNA"/>
</dbReference>
<reference evidence="4" key="2">
    <citation type="journal article" date="2019" name="Int. J. Syst. Evol. Microbiol.">
        <title>The Global Catalogue of Microorganisms (GCM) 10K type strain sequencing project: providing services to taxonomists for standard genome sequencing and annotation.</title>
        <authorList>
            <consortium name="The Broad Institute Genomics Platform"/>
            <consortium name="The Broad Institute Genome Sequencing Center for Infectious Disease"/>
            <person name="Wu L."/>
            <person name="Ma J."/>
        </authorList>
    </citation>
    <scope>NUCLEOTIDE SEQUENCE [LARGE SCALE GENOMIC DNA]</scope>
    <source>
        <strain evidence="4">NBRC 102030</strain>
    </source>
</reference>
<gene>
    <name evidence="2" type="ORF">GCM10025855_39540</name>
    <name evidence="3" type="ORF">GCM10025855_40460</name>
</gene>
<evidence type="ECO:0000256" key="1">
    <source>
        <dbReference type="ARBA" id="ARBA00009964"/>
    </source>
</evidence>